<sequence length="63" mass="6842">MHSSTPMRFRKSSYSGSGDNCVELADLPNGAAIRDTQNRELGHIELPAREMAGLLGAIRNSQL</sequence>
<proteinExistence type="predicted"/>
<protein>
    <recommendedName>
        <fullName evidence="1">DUF397 domain-containing protein</fullName>
    </recommendedName>
</protein>
<dbReference type="RefSeq" id="WP_285760497.1">
    <property type="nucleotide sequence ID" value="NZ_BSQG01000005.1"/>
</dbReference>
<dbReference type="InterPro" id="IPR007278">
    <property type="entry name" value="DUF397"/>
</dbReference>
<organism evidence="2 3">
    <name type="scientific">Nocardiopsis ansamitocini</name>
    <dbReference type="NCBI Taxonomy" id="1670832"/>
    <lineage>
        <taxon>Bacteria</taxon>
        <taxon>Bacillati</taxon>
        <taxon>Actinomycetota</taxon>
        <taxon>Actinomycetes</taxon>
        <taxon>Streptosporangiales</taxon>
        <taxon>Nocardiopsidaceae</taxon>
        <taxon>Nocardiopsis</taxon>
    </lineage>
</organism>
<keyword evidence="3" id="KW-1185">Reference proteome</keyword>
<evidence type="ECO:0000313" key="3">
    <source>
        <dbReference type="Proteomes" id="UP001165092"/>
    </source>
</evidence>
<dbReference type="Pfam" id="PF04149">
    <property type="entry name" value="DUF397"/>
    <property type="match status" value="1"/>
</dbReference>
<dbReference type="AlphaFoldDB" id="A0A9W6P8P4"/>
<reference evidence="2" key="1">
    <citation type="submission" date="2023-02" db="EMBL/GenBank/DDBJ databases">
        <title>Nocardiopsis ansamitocini NBRC 112285.</title>
        <authorList>
            <person name="Ichikawa N."/>
            <person name="Sato H."/>
            <person name="Tonouchi N."/>
        </authorList>
    </citation>
    <scope>NUCLEOTIDE SEQUENCE</scope>
    <source>
        <strain evidence="2">NBRC 112285</strain>
    </source>
</reference>
<evidence type="ECO:0000313" key="2">
    <source>
        <dbReference type="EMBL" id="GLU49042.1"/>
    </source>
</evidence>
<feature type="domain" description="DUF397" evidence="1">
    <location>
        <begin position="8"/>
        <end position="59"/>
    </location>
</feature>
<accession>A0A9W6P8P4</accession>
<evidence type="ECO:0000259" key="1">
    <source>
        <dbReference type="Pfam" id="PF04149"/>
    </source>
</evidence>
<name>A0A9W6P8P4_9ACTN</name>
<dbReference type="EMBL" id="BSQG01000005">
    <property type="protein sequence ID" value="GLU49042.1"/>
    <property type="molecule type" value="Genomic_DNA"/>
</dbReference>
<comment type="caution">
    <text evidence="2">The sequence shown here is derived from an EMBL/GenBank/DDBJ whole genome shotgun (WGS) entry which is preliminary data.</text>
</comment>
<dbReference type="Proteomes" id="UP001165092">
    <property type="component" value="Unassembled WGS sequence"/>
</dbReference>
<gene>
    <name evidence="2" type="ORF">Nans01_33930</name>
</gene>